<dbReference type="OrthoDB" id="3044727at2759"/>
<feature type="chain" id="PRO_5040145809" evidence="1">
    <location>
        <begin position="23"/>
        <end position="63"/>
    </location>
</feature>
<keyword evidence="3" id="KW-1185">Reference proteome</keyword>
<comment type="caution">
    <text evidence="2">The sequence shown here is derived from an EMBL/GenBank/DDBJ whole genome shotgun (WGS) entry which is preliminary data.</text>
</comment>
<organism evidence="2 3">
    <name type="scientific">Pholiota conissans</name>
    <dbReference type="NCBI Taxonomy" id="109636"/>
    <lineage>
        <taxon>Eukaryota</taxon>
        <taxon>Fungi</taxon>
        <taxon>Dikarya</taxon>
        <taxon>Basidiomycota</taxon>
        <taxon>Agaricomycotina</taxon>
        <taxon>Agaricomycetes</taxon>
        <taxon>Agaricomycetidae</taxon>
        <taxon>Agaricales</taxon>
        <taxon>Agaricineae</taxon>
        <taxon>Strophariaceae</taxon>
        <taxon>Pholiota</taxon>
    </lineage>
</organism>
<evidence type="ECO:0000313" key="3">
    <source>
        <dbReference type="Proteomes" id="UP000807469"/>
    </source>
</evidence>
<keyword evidence="1" id="KW-0732">Signal</keyword>
<accession>A0A9P5Z5L8</accession>
<gene>
    <name evidence="2" type="ORF">BDN70DRAFT_878293</name>
</gene>
<dbReference type="AlphaFoldDB" id="A0A9P5Z5L8"/>
<sequence length="63" mass="6815">MQFRVSVFSVALLTCVFTLASASPLPQPLNIPSIVVSSHISDMPIAREAQPEPSPVCARFQCE</sequence>
<protein>
    <submittedName>
        <fullName evidence="2">Uncharacterized protein</fullName>
    </submittedName>
</protein>
<evidence type="ECO:0000256" key="1">
    <source>
        <dbReference type="SAM" id="SignalP"/>
    </source>
</evidence>
<feature type="signal peptide" evidence="1">
    <location>
        <begin position="1"/>
        <end position="22"/>
    </location>
</feature>
<dbReference type="EMBL" id="MU155204">
    <property type="protein sequence ID" value="KAF9479866.1"/>
    <property type="molecule type" value="Genomic_DNA"/>
</dbReference>
<proteinExistence type="predicted"/>
<dbReference type="Proteomes" id="UP000807469">
    <property type="component" value="Unassembled WGS sequence"/>
</dbReference>
<evidence type="ECO:0000313" key="2">
    <source>
        <dbReference type="EMBL" id="KAF9479866.1"/>
    </source>
</evidence>
<reference evidence="2" key="1">
    <citation type="submission" date="2020-11" db="EMBL/GenBank/DDBJ databases">
        <authorList>
            <consortium name="DOE Joint Genome Institute"/>
            <person name="Ahrendt S."/>
            <person name="Riley R."/>
            <person name="Andreopoulos W."/>
            <person name="Labutti K."/>
            <person name="Pangilinan J."/>
            <person name="Ruiz-Duenas F.J."/>
            <person name="Barrasa J.M."/>
            <person name="Sanchez-Garcia M."/>
            <person name="Camarero S."/>
            <person name="Miyauchi S."/>
            <person name="Serrano A."/>
            <person name="Linde D."/>
            <person name="Babiker R."/>
            <person name="Drula E."/>
            <person name="Ayuso-Fernandez I."/>
            <person name="Pacheco R."/>
            <person name="Padilla G."/>
            <person name="Ferreira P."/>
            <person name="Barriuso J."/>
            <person name="Kellner H."/>
            <person name="Castanera R."/>
            <person name="Alfaro M."/>
            <person name="Ramirez L."/>
            <person name="Pisabarro A.G."/>
            <person name="Kuo A."/>
            <person name="Tritt A."/>
            <person name="Lipzen A."/>
            <person name="He G."/>
            <person name="Yan M."/>
            <person name="Ng V."/>
            <person name="Cullen D."/>
            <person name="Martin F."/>
            <person name="Rosso M.-N."/>
            <person name="Henrissat B."/>
            <person name="Hibbett D."/>
            <person name="Martinez A.T."/>
            <person name="Grigoriev I.V."/>
        </authorList>
    </citation>
    <scope>NUCLEOTIDE SEQUENCE</scope>
    <source>
        <strain evidence="2">CIRM-BRFM 674</strain>
    </source>
</reference>
<name>A0A9P5Z5L8_9AGAR</name>